<dbReference type="GO" id="GO:0031640">
    <property type="term" value="P:killing of cells of another organism"/>
    <property type="evidence" value="ECO:0007669"/>
    <property type="project" value="UniProtKB-KW"/>
</dbReference>
<comment type="catalytic activity">
    <reaction evidence="1">
        <text>Hydrolysis of (1-&gt;4)-beta-linkages between N-acetylmuramic acid and N-acetyl-D-glucosamine residues in a peptidoglycan and between N-acetyl-D-glucosamine residues in chitodextrins.</text>
        <dbReference type="EC" id="3.2.1.17"/>
    </reaction>
</comment>
<evidence type="ECO:0000256" key="7">
    <source>
        <dbReference type="PIRSR" id="PIRSR608597-3"/>
    </source>
</evidence>
<name>A0A9P0C9R4_9NEOP</name>
<dbReference type="OrthoDB" id="7130454at2759"/>
<evidence type="ECO:0000256" key="1">
    <source>
        <dbReference type="ARBA" id="ARBA00000632"/>
    </source>
</evidence>
<dbReference type="Proteomes" id="UP001153714">
    <property type="component" value="Chromosome 7"/>
</dbReference>
<feature type="disulfide bond" evidence="7">
    <location>
        <begin position="5"/>
        <end position="15"/>
    </location>
</feature>
<dbReference type="GO" id="GO:0042742">
    <property type="term" value="P:defense response to bacterium"/>
    <property type="evidence" value="ECO:0007669"/>
    <property type="project" value="UniProtKB-KW"/>
</dbReference>
<keyword evidence="4" id="KW-0081">Bacteriolytic enzyme</keyword>
<dbReference type="EC" id="3.2.1.17" evidence="2"/>
<evidence type="ECO:0000256" key="4">
    <source>
        <dbReference type="ARBA" id="ARBA00022638"/>
    </source>
</evidence>
<dbReference type="InterPro" id="IPR008597">
    <property type="entry name" value="Invert_lysozyme"/>
</dbReference>
<organism evidence="8 9">
    <name type="scientific">Diatraea saccharalis</name>
    <name type="common">sugarcane borer</name>
    <dbReference type="NCBI Taxonomy" id="40085"/>
    <lineage>
        <taxon>Eukaryota</taxon>
        <taxon>Metazoa</taxon>
        <taxon>Ecdysozoa</taxon>
        <taxon>Arthropoda</taxon>
        <taxon>Hexapoda</taxon>
        <taxon>Insecta</taxon>
        <taxon>Pterygota</taxon>
        <taxon>Neoptera</taxon>
        <taxon>Endopterygota</taxon>
        <taxon>Lepidoptera</taxon>
        <taxon>Glossata</taxon>
        <taxon>Ditrysia</taxon>
        <taxon>Pyraloidea</taxon>
        <taxon>Crambidae</taxon>
        <taxon>Crambinae</taxon>
        <taxon>Diatraea</taxon>
    </lineage>
</organism>
<reference evidence="8" key="1">
    <citation type="submission" date="2021-12" db="EMBL/GenBank/DDBJ databases">
        <authorList>
            <person name="King R."/>
        </authorList>
    </citation>
    <scope>NUCLEOTIDE SEQUENCE</scope>
</reference>
<protein>
    <recommendedName>
        <fullName evidence="2">lysozyme</fullName>
        <ecNumber evidence="2">3.2.1.17</ecNumber>
    </recommendedName>
</protein>
<keyword evidence="3" id="KW-0929">Antimicrobial</keyword>
<keyword evidence="6" id="KW-0326">Glycosidase</keyword>
<proteinExistence type="predicted"/>
<keyword evidence="9" id="KW-1185">Reference proteome</keyword>
<dbReference type="Pfam" id="PF05497">
    <property type="entry name" value="Destabilase"/>
    <property type="match status" value="1"/>
</dbReference>
<dbReference type="GO" id="GO:0003796">
    <property type="term" value="F:lysozyme activity"/>
    <property type="evidence" value="ECO:0007669"/>
    <property type="project" value="UniProtKB-EC"/>
</dbReference>
<evidence type="ECO:0000256" key="3">
    <source>
        <dbReference type="ARBA" id="ARBA00022529"/>
    </source>
</evidence>
<keyword evidence="7" id="KW-1015">Disulfide bond</keyword>
<feature type="disulfide bond" evidence="7">
    <location>
        <begin position="45"/>
        <end position="51"/>
    </location>
</feature>
<evidence type="ECO:0000256" key="5">
    <source>
        <dbReference type="ARBA" id="ARBA00022801"/>
    </source>
</evidence>
<evidence type="ECO:0000256" key="6">
    <source>
        <dbReference type="ARBA" id="ARBA00023295"/>
    </source>
</evidence>
<evidence type="ECO:0000256" key="2">
    <source>
        <dbReference type="ARBA" id="ARBA00012732"/>
    </source>
</evidence>
<accession>A0A9P0C9R4</accession>
<gene>
    <name evidence="8" type="ORF">DIATSA_LOCUS12685</name>
</gene>
<dbReference type="PROSITE" id="PS51909">
    <property type="entry name" value="LYSOZYME_I"/>
    <property type="match status" value="1"/>
</dbReference>
<dbReference type="AlphaFoldDB" id="A0A9P0C9R4"/>
<keyword evidence="5" id="KW-0378">Hydrolase</keyword>
<evidence type="ECO:0000313" key="8">
    <source>
        <dbReference type="EMBL" id="CAH0764047.1"/>
    </source>
</evidence>
<dbReference type="EMBL" id="OU893338">
    <property type="protein sequence ID" value="CAH0764047.1"/>
    <property type="molecule type" value="Genomic_DNA"/>
</dbReference>
<reference evidence="8" key="2">
    <citation type="submission" date="2022-10" db="EMBL/GenBank/DDBJ databases">
        <authorList>
            <consortium name="ENA_rothamsted_submissions"/>
            <consortium name="culmorum"/>
            <person name="King R."/>
        </authorList>
    </citation>
    <scope>NUCLEOTIDE SEQUENCE</scope>
</reference>
<dbReference type="Gene3D" id="1.10.530.10">
    <property type="match status" value="1"/>
</dbReference>
<evidence type="ECO:0000313" key="9">
    <source>
        <dbReference type="Proteomes" id="UP001153714"/>
    </source>
</evidence>
<sequence length="120" mass="14177">MVMGCLSEGCVGNTCGMFRITLGYWEAAHQRPSLIHNNVTEYESCSNNVWCAVRTVQRYMRRYLPNVQTLRPDRLLCENALALHKFGFRRGHHNLTDANYYKLYSCLHRQAMRWLDTERF</sequence>